<dbReference type="Proteomes" id="UP000178017">
    <property type="component" value="Unassembled WGS sequence"/>
</dbReference>
<organism evidence="3 4">
    <name type="scientific">Candidatus Daviesbacteria bacterium RIFCSPLOWO2_01_FULL_40_24</name>
    <dbReference type="NCBI Taxonomy" id="1797787"/>
    <lineage>
        <taxon>Bacteria</taxon>
        <taxon>Candidatus Daviesiibacteriota</taxon>
    </lineage>
</organism>
<keyword evidence="1" id="KW-0812">Transmembrane</keyword>
<dbReference type="EMBL" id="MFDO01000005">
    <property type="protein sequence ID" value="OGE65804.1"/>
    <property type="molecule type" value="Genomic_DNA"/>
</dbReference>
<name>A0A1F5MKA4_9BACT</name>
<accession>A0A1F5MKA4</accession>
<protein>
    <submittedName>
        <fullName evidence="3">Uncharacterized protein</fullName>
    </submittedName>
</protein>
<gene>
    <name evidence="3" type="ORF">A3B49_03330</name>
</gene>
<comment type="caution">
    <text evidence="3">The sequence shown here is derived from an EMBL/GenBank/DDBJ whole genome shotgun (WGS) entry which is preliminary data.</text>
</comment>
<evidence type="ECO:0000313" key="3">
    <source>
        <dbReference type="EMBL" id="OGE65804.1"/>
    </source>
</evidence>
<keyword evidence="1" id="KW-1133">Transmembrane helix</keyword>
<proteinExistence type="predicted"/>
<feature type="transmembrane region" description="Helical" evidence="1">
    <location>
        <begin position="165"/>
        <end position="183"/>
    </location>
</feature>
<feature type="signal peptide" evidence="2">
    <location>
        <begin position="1"/>
        <end position="29"/>
    </location>
</feature>
<keyword evidence="2" id="KW-0732">Signal</keyword>
<feature type="chain" id="PRO_5009520051" evidence="2">
    <location>
        <begin position="30"/>
        <end position="531"/>
    </location>
</feature>
<sequence length="531" mass="56075">MPAQRLVFCVLYLVFAVVVLFASVTPVYAQQPTPTGSPLTSTNFDYFKHGQTTIEGSMGHTILCSLAGFSLYGQCVGYEYKKEDNKPPAIKPLVYDQLPNGGALGMLGTTTMALYTPPTSATLYLANLGESIGLSPKSALAQNVAGSGAGIIQPVIQLWQVIRNLAYLAFILVFLSVGFMIMFRSKINPQTVISVQAALPGLVIGLILITFSYFIAALIIDLAFVGVQLSAQIFKTSGLANNMGDLDQLSQNSNIFQLFLNAGVNNIGTIFNATNTQFTGTLESIHPGATTGLPAIIGALVGGLMFMPAWPFIVGGFAAGASLQFLIPIIVIAVVLIALFVQLFKLVFALITTYIQLLVFTMAGPLFILYGSIPGRGGAISFWFRGLMANSLIFPTVFMVFLFAGAMLGNDTKVTASLPLLGGLNGNFIKVLIAFGLILGTPAIPDIIRGLFKVQLAPQIMKEALGGASAGIDALKTGYGKATAPAAHAQEAYEKAKLEHKVHDVSPSAAAGGKLTGTEALIMKIPIIGKH</sequence>
<dbReference type="AlphaFoldDB" id="A0A1F5MKA4"/>
<keyword evidence="1" id="KW-0472">Membrane</keyword>
<feature type="transmembrane region" description="Helical" evidence="1">
    <location>
        <begin position="292"/>
        <end position="313"/>
    </location>
</feature>
<reference evidence="3 4" key="1">
    <citation type="journal article" date="2016" name="Nat. Commun.">
        <title>Thousands of microbial genomes shed light on interconnected biogeochemical processes in an aquifer system.</title>
        <authorList>
            <person name="Anantharaman K."/>
            <person name="Brown C.T."/>
            <person name="Hug L.A."/>
            <person name="Sharon I."/>
            <person name="Castelle C.J."/>
            <person name="Probst A.J."/>
            <person name="Thomas B.C."/>
            <person name="Singh A."/>
            <person name="Wilkins M.J."/>
            <person name="Karaoz U."/>
            <person name="Brodie E.L."/>
            <person name="Williams K.H."/>
            <person name="Hubbard S.S."/>
            <person name="Banfield J.F."/>
        </authorList>
    </citation>
    <scope>NUCLEOTIDE SEQUENCE [LARGE SCALE GENOMIC DNA]</scope>
</reference>
<feature type="transmembrane region" description="Helical" evidence="1">
    <location>
        <begin position="325"/>
        <end position="344"/>
    </location>
</feature>
<feature type="transmembrane region" description="Helical" evidence="1">
    <location>
        <begin position="195"/>
        <end position="220"/>
    </location>
</feature>
<feature type="transmembrane region" description="Helical" evidence="1">
    <location>
        <begin position="428"/>
        <end position="452"/>
    </location>
</feature>
<evidence type="ECO:0000256" key="2">
    <source>
        <dbReference type="SAM" id="SignalP"/>
    </source>
</evidence>
<evidence type="ECO:0000256" key="1">
    <source>
        <dbReference type="SAM" id="Phobius"/>
    </source>
</evidence>
<evidence type="ECO:0000313" key="4">
    <source>
        <dbReference type="Proteomes" id="UP000178017"/>
    </source>
</evidence>
<feature type="transmembrane region" description="Helical" evidence="1">
    <location>
        <begin position="350"/>
        <end position="370"/>
    </location>
</feature>
<feature type="transmembrane region" description="Helical" evidence="1">
    <location>
        <begin position="382"/>
        <end position="408"/>
    </location>
</feature>